<evidence type="ECO:0000256" key="2">
    <source>
        <dbReference type="SAM" id="MobiDB-lite"/>
    </source>
</evidence>
<dbReference type="InterPro" id="IPR023606">
    <property type="entry name" value="CoA-Trfase_III_dom_1_sf"/>
</dbReference>
<evidence type="ECO:0000313" key="4">
    <source>
        <dbReference type="Proteomes" id="UP001501598"/>
    </source>
</evidence>
<dbReference type="InterPro" id="IPR044855">
    <property type="entry name" value="CoA-Trfase_III_dom3_sf"/>
</dbReference>
<dbReference type="Proteomes" id="UP001501598">
    <property type="component" value="Unassembled WGS sequence"/>
</dbReference>
<dbReference type="EMBL" id="BAABGT010000025">
    <property type="protein sequence ID" value="GAA4542325.1"/>
    <property type="molecule type" value="Genomic_DNA"/>
</dbReference>
<dbReference type="PANTHER" id="PTHR48207:SF3">
    <property type="entry name" value="SUCCINATE--HYDROXYMETHYLGLUTARATE COA-TRANSFERASE"/>
    <property type="match status" value="1"/>
</dbReference>
<keyword evidence="1 3" id="KW-0808">Transferase</keyword>
<comment type="caution">
    <text evidence="3">The sequence shown here is derived from an EMBL/GenBank/DDBJ whole genome shotgun (WGS) entry which is preliminary data.</text>
</comment>
<dbReference type="InterPro" id="IPR003673">
    <property type="entry name" value="CoA-Trfase_fam_III"/>
</dbReference>
<organism evidence="3 4">
    <name type="scientific">Pseudonocardia xishanensis</name>
    <dbReference type="NCBI Taxonomy" id="630995"/>
    <lineage>
        <taxon>Bacteria</taxon>
        <taxon>Bacillati</taxon>
        <taxon>Actinomycetota</taxon>
        <taxon>Actinomycetes</taxon>
        <taxon>Pseudonocardiales</taxon>
        <taxon>Pseudonocardiaceae</taxon>
        <taxon>Pseudonocardia</taxon>
    </lineage>
</organism>
<dbReference type="PANTHER" id="PTHR48207">
    <property type="entry name" value="SUCCINATE--HYDROXYMETHYLGLUTARATE COA-TRANSFERASE"/>
    <property type="match status" value="1"/>
</dbReference>
<dbReference type="GO" id="GO:0016740">
    <property type="term" value="F:transferase activity"/>
    <property type="evidence" value="ECO:0007669"/>
    <property type="project" value="UniProtKB-KW"/>
</dbReference>
<evidence type="ECO:0000256" key="1">
    <source>
        <dbReference type="ARBA" id="ARBA00022679"/>
    </source>
</evidence>
<gene>
    <name evidence="3" type="ORF">GCM10023175_17510</name>
</gene>
<dbReference type="Gene3D" id="3.40.50.10540">
    <property type="entry name" value="Crotonobetainyl-coa:carnitine coa-transferase, domain 1"/>
    <property type="match status" value="2"/>
</dbReference>
<keyword evidence="4" id="KW-1185">Reference proteome</keyword>
<dbReference type="Gene3D" id="3.30.1540.10">
    <property type="entry name" value="formyl-coa transferase, domain 3"/>
    <property type="match status" value="2"/>
</dbReference>
<dbReference type="SUPFAM" id="SSF89796">
    <property type="entry name" value="CoA-transferase family III (CaiB/BaiF)"/>
    <property type="match status" value="2"/>
</dbReference>
<evidence type="ECO:0000313" key="3">
    <source>
        <dbReference type="EMBL" id="GAA4542325.1"/>
    </source>
</evidence>
<proteinExistence type="predicted"/>
<feature type="compositionally biased region" description="Low complexity" evidence="2">
    <location>
        <begin position="361"/>
        <end position="371"/>
    </location>
</feature>
<dbReference type="InterPro" id="IPR050483">
    <property type="entry name" value="CoA-transferase_III_domain"/>
</dbReference>
<feature type="region of interest" description="Disordered" evidence="2">
    <location>
        <begin position="361"/>
        <end position="394"/>
    </location>
</feature>
<dbReference type="RefSeq" id="WP_345414562.1">
    <property type="nucleotide sequence ID" value="NZ_BAABGT010000025.1"/>
</dbReference>
<dbReference type="Pfam" id="PF02515">
    <property type="entry name" value="CoA_transf_3"/>
    <property type="match status" value="2"/>
</dbReference>
<name>A0ABP8RMM7_9PSEU</name>
<accession>A0ABP8RMM7</accession>
<sequence>METPLAGVRVLETGDTIALAYAGRLLADLGAEVVTVEEGTGSPLRALGPFAGGVPDTERSASFAYFHAGKHSVRHTTADTLALAARSDVLLRSTRDGHESIADADVARLRAEDPGLVVVDVSSFGRIGTGSGPHGSDDLLALAAAGLLSVNSTSLTEPDPDPLRYRGELSAVHAACGAVIAVLGALFERRRSGRGQRIDVSQQAAVASVLATAVSRYAYTGQLPVRQGNRSVGPWGFYELRDGRMLMQITRDEEFRRFLHLLGDPDWGEIELFHTTAGRDENADVLDVFVREALAEFTLTEFLDLAHTHRIPACPIHGARDILEWDHLAARSSLPPVEFGAAPGETVPVPGRPWRFGGAVPPARGPAPALGSSEANALWSTPADRPEPTADDGPVPAPLAGVRVVDLTVVWAGPFSAMQLAHLGADVLKVETSTRLETTRGLGPYADEIVGRDRSGYFNQNNQGKRSVALNLKTERGRELLHDLIATADVVIDNMSSGALGRMGFPFERLVEINPRIVAVSMTGFGESGPYSDHTAYGSLIDALVGTATSNGSVRGGPTDLVMSLPDPMAGITTAIATLGALYRARATGEPVRVETAMFEACLAAFPWPVLFAGATGGEVPVIGNRDEARSPHGTFRCRGEDAWVALSVADDAAFAALSDVIGEPGLADDPRFATLAARRLHEDALEGIVSAWTAGRTPTEAAEALQAKGIGAEAVLTVGEVHAHPVLAARGFLPELTHSVIGPRRLPSVPWVTDRSPMAPRSAAPALGEHTREVLAEVLGLSEEQLDELERAGVTV</sequence>
<reference evidence="4" key="1">
    <citation type="journal article" date="2019" name="Int. J. Syst. Evol. Microbiol.">
        <title>The Global Catalogue of Microorganisms (GCM) 10K type strain sequencing project: providing services to taxonomists for standard genome sequencing and annotation.</title>
        <authorList>
            <consortium name="The Broad Institute Genomics Platform"/>
            <consortium name="The Broad Institute Genome Sequencing Center for Infectious Disease"/>
            <person name="Wu L."/>
            <person name="Ma J."/>
        </authorList>
    </citation>
    <scope>NUCLEOTIDE SEQUENCE [LARGE SCALE GENOMIC DNA]</scope>
    <source>
        <strain evidence="4">JCM 17906</strain>
    </source>
</reference>
<protein>
    <submittedName>
        <fullName evidence="3">CoA transferase</fullName>
    </submittedName>
</protein>